<accession>A0AAE0WSI5</accession>
<feature type="transmembrane region" description="Helical" evidence="4">
    <location>
        <begin position="271"/>
        <end position="293"/>
    </location>
</feature>
<feature type="transmembrane region" description="Helical" evidence="4">
    <location>
        <begin position="190"/>
        <end position="214"/>
    </location>
</feature>
<reference evidence="5" key="1">
    <citation type="submission" date="2023-07" db="EMBL/GenBank/DDBJ databases">
        <title>Black Yeasts Isolated from many extreme environments.</title>
        <authorList>
            <person name="Coleine C."/>
            <person name="Stajich J.E."/>
            <person name="Selbmann L."/>
        </authorList>
    </citation>
    <scope>NUCLEOTIDE SEQUENCE</scope>
    <source>
        <strain evidence="5">CCFEE 5485</strain>
    </source>
</reference>
<dbReference type="Proteomes" id="UP001274830">
    <property type="component" value="Unassembled WGS sequence"/>
</dbReference>
<sequence length="504" mass="54514">MSEKSFKKETLVGTPSNDRSASPTEQADRKEWSSPDVERGQSTATQVETGWPTGWRPYAALTACFMLMFNSWGYVNAFGTFATLYHGQIIPGQGYLNINAIGGIEILCILGFSCITGRLVDASHQDKVLTVGTVFLTAGMFAQASVRGDLPSRAYNILVVTQGVLGGIGMSCFFVTSSQVAGTWFKAKKALALGIVACGASVGGAIYSTVLKYLELELGYMRAVLIIAAIMAATCIAIIFFAGPKPTTEKHPKFLWRIDTFWDKHALQNSAFVWFSAGFALMFMGFYPIFFALEPWATLSKLGWRGEVRPEELPRDTLATFALLAIMNATSFTGRPASATLSQYVARYRSGALHVHVVVNAIGTILVFCMWPFVITSKGAIAFVVLFGIFSGAIIGLPAASVAHIIGNHNDAGQKKLGQWVGMMYTMAAVPGLAGALICGKLADVYPNTFLPVMKFCGTSLAIATICMAIGAWYKYQNEKREVDLRPRMHGLESSSTTMVDQTG</sequence>
<comment type="similarity">
    <text evidence="2">Belongs to the major facilitator superfamily. Monocarboxylate porter (TC 2.A.1.13) family.</text>
</comment>
<dbReference type="InterPro" id="IPR036259">
    <property type="entry name" value="MFS_trans_sf"/>
</dbReference>
<keyword evidence="4" id="KW-0472">Membrane</keyword>
<evidence type="ECO:0000313" key="6">
    <source>
        <dbReference type="Proteomes" id="UP001274830"/>
    </source>
</evidence>
<dbReference type="EMBL" id="JAUTXT010000007">
    <property type="protein sequence ID" value="KAK3677280.1"/>
    <property type="molecule type" value="Genomic_DNA"/>
</dbReference>
<dbReference type="GO" id="GO:0022857">
    <property type="term" value="F:transmembrane transporter activity"/>
    <property type="evidence" value="ECO:0007669"/>
    <property type="project" value="InterPro"/>
</dbReference>
<organism evidence="5 6">
    <name type="scientific">Recurvomyces mirabilis</name>
    <dbReference type="NCBI Taxonomy" id="574656"/>
    <lineage>
        <taxon>Eukaryota</taxon>
        <taxon>Fungi</taxon>
        <taxon>Dikarya</taxon>
        <taxon>Ascomycota</taxon>
        <taxon>Pezizomycotina</taxon>
        <taxon>Dothideomycetes</taxon>
        <taxon>Dothideomycetidae</taxon>
        <taxon>Mycosphaerellales</taxon>
        <taxon>Teratosphaeriaceae</taxon>
        <taxon>Recurvomyces</taxon>
    </lineage>
</organism>
<comment type="caution">
    <text evidence="5">The sequence shown here is derived from an EMBL/GenBank/DDBJ whole genome shotgun (WGS) entry which is preliminary data.</text>
</comment>
<proteinExistence type="inferred from homology"/>
<feature type="compositionally biased region" description="Basic and acidic residues" evidence="3">
    <location>
        <begin position="26"/>
        <end position="39"/>
    </location>
</feature>
<dbReference type="PANTHER" id="PTHR11360">
    <property type="entry name" value="MONOCARBOXYLATE TRANSPORTER"/>
    <property type="match status" value="1"/>
</dbReference>
<keyword evidence="4" id="KW-0812">Transmembrane</keyword>
<dbReference type="PANTHER" id="PTHR11360:SF234">
    <property type="entry name" value="MFS-TYPE TRANSPORTER DBAD-RELATED"/>
    <property type="match status" value="1"/>
</dbReference>
<feature type="transmembrane region" description="Helical" evidence="4">
    <location>
        <begin position="417"/>
        <end position="438"/>
    </location>
</feature>
<protein>
    <submittedName>
        <fullName evidence="5">Uncharacterized protein</fullName>
    </submittedName>
</protein>
<dbReference type="InterPro" id="IPR011701">
    <property type="entry name" value="MFS"/>
</dbReference>
<evidence type="ECO:0000256" key="3">
    <source>
        <dbReference type="SAM" id="MobiDB-lite"/>
    </source>
</evidence>
<feature type="compositionally biased region" description="Polar residues" evidence="3">
    <location>
        <begin position="13"/>
        <end position="25"/>
    </location>
</feature>
<feature type="transmembrane region" description="Helical" evidence="4">
    <location>
        <begin position="380"/>
        <end position="405"/>
    </location>
</feature>
<comment type="subcellular location">
    <subcellularLocation>
        <location evidence="1">Membrane</location>
        <topology evidence="1">Multi-pass membrane protein</topology>
    </subcellularLocation>
</comment>
<dbReference type="Gene3D" id="1.20.1250.20">
    <property type="entry name" value="MFS general substrate transporter like domains"/>
    <property type="match status" value="2"/>
</dbReference>
<dbReference type="SUPFAM" id="SSF103473">
    <property type="entry name" value="MFS general substrate transporter"/>
    <property type="match status" value="1"/>
</dbReference>
<feature type="transmembrane region" description="Helical" evidence="4">
    <location>
        <begin position="95"/>
        <end position="116"/>
    </location>
</feature>
<evidence type="ECO:0000313" key="5">
    <source>
        <dbReference type="EMBL" id="KAK3677280.1"/>
    </source>
</evidence>
<dbReference type="InterPro" id="IPR050327">
    <property type="entry name" value="Proton-linked_MCT"/>
</dbReference>
<feature type="transmembrane region" description="Helical" evidence="4">
    <location>
        <begin position="157"/>
        <end position="178"/>
    </location>
</feature>
<dbReference type="AlphaFoldDB" id="A0AAE0WSI5"/>
<dbReference type="GO" id="GO:0016020">
    <property type="term" value="C:membrane"/>
    <property type="evidence" value="ECO:0007669"/>
    <property type="project" value="UniProtKB-SubCell"/>
</dbReference>
<evidence type="ECO:0000256" key="2">
    <source>
        <dbReference type="ARBA" id="ARBA00006727"/>
    </source>
</evidence>
<feature type="transmembrane region" description="Helical" evidence="4">
    <location>
        <begin position="313"/>
        <end position="332"/>
    </location>
</feature>
<feature type="transmembrane region" description="Helical" evidence="4">
    <location>
        <begin position="220"/>
        <end position="243"/>
    </location>
</feature>
<dbReference type="Pfam" id="PF07690">
    <property type="entry name" value="MFS_1"/>
    <property type="match status" value="1"/>
</dbReference>
<feature type="transmembrane region" description="Helical" evidence="4">
    <location>
        <begin position="58"/>
        <end position="75"/>
    </location>
</feature>
<feature type="transmembrane region" description="Helical" evidence="4">
    <location>
        <begin position="450"/>
        <end position="474"/>
    </location>
</feature>
<evidence type="ECO:0000256" key="1">
    <source>
        <dbReference type="ARBA" id="ARBA00004141"/>
    </source>
</evidence>
<keyword evidence="4" id="KW-1133">Transmembrane helix</keyword>
<feature type="transmembrane region" description="Helical" evidence="4">
    <location>
        <begin position="353"/>
        <end position="374"/>
    </location>
</feature>
<name>A0AAE0WSI5_9PEZI</name>
<evidence type="ECO:0000256" key="4">
    <source>
        <dbReference type="SAM" id="Phobius"/>
    </source>
</evidence>
<keyword evidence="6" id="KW-1185">Reference proteome</keyword>
<feature type="compositionally biased region" description="Basic and acidic residues" evidence="3">
    <location>
        <begin position="1"/>
        <end position="10"/>
    </location>
</feature>
<feature type="transmembrane region" description="Helical" evidence="4">
    <location>
        <begin position="128"/>
        <end position="145"/>
    </location>
</feature>
<gene>
    <name evidence="5" type="ORF">LTR78_002818</name>
</gene>
<feature type="region of interest" description="Disordered" evidence="3">
    <location>
        <begin position="1"/>
        <end position="48"/>
    </location>
</feature>